<reference evidence="1 2" key="1">
    <citation type="submission" date="2018-10" db="EMBL/GenBank/DDBJ databases">
        <title>Draft genome of Fastidiocella sp. strain 375T, a bacterium isolated from a karstic cave dripping water.</title>
        <authorList>
            <person name="Coelho C."/>
            <person name="Verissimo A."/>
            <person name="Tiago I."/>
        </authorList>
    </citation>
    <scope>NUCLEOTIDE SEQUENCE [LARGE SCALE GENOMIC DNA]</scope>
    <source>
        <strain evidence="1 2">CAVE-375</strain>
    </source>
</reference>
<name>A0ABY0FDP6_9NEIS</name>
<sequence length="69" mass="7216">MIDGAFLYVNDDDILPDDGKPVSARLKPEVAHAALSAQLVIVTPRDGQPYVIKDRIGAVSAAGCAPLSI</sequence>
<proteinExistence type="predicted"/>
<dbReference type="EMBL" id="REGR01000014">
    <property type="protein sequence ID" value="RXZ42667.1"/>
    <property type="molecule type" value="Genomic_DNA"/>
</dbReference>
<evidence type="ECO:0000313" key="1">
    <source>
        <dbReference type="EMBL" id="RXZ42667.1"/>
    </source>
</evidence>
<comment type="caution">
    <text evidence="1">The sequence shown here is derived from an EMBL/GenBank/DDBJ whole genome shotgun (WGS) entry which is preliminary data.</text>
</comment>
<dbReference type="RefSeq" id="WP_129213456.1">
    <property type="nucleotide sequence ID" value="NZ_REGR01000014.1"/>
</dbReference>
<keyword evidence="2" id="KW-1185">Reference proteome</keyword>
<dbReference type="Proteomes" id="UP000290682">
    <property type="component" value="Unassembled WGS sequence"/>
</dbReference>
<evidence type="ECO:0000313" key="2">
    <source>
        <dbReference type="Proteomes" id="UP000290682"/>
    </source>
</evidence>
<gene>
    <name evidence="1" type="ORF">EBB06_12285</name>
</gene>
<accession>A0ABY0FDP6</accession>
<protein>
    <submittedName>
        <fullName evidence="1">Uncharacterized protein</fullName>
    </submittedName>
</protein>
<organism evidence="1 2">
    <name type="scientific">Crenobacter cavernae</name>
    <dbReference type="NCBI Taxonomy" id="2290923"/>
    <lineage>
        <taxon>Bacteria</taxon>
        <taxon>Pseudomonadati</taxon>
        <taxon>Pseudomonadota</taxon>
        <taxon>Betaproteobacteria</taxon>
        <taxon>Neisseriales</taxon>
        <taxon>Neisseriaceae</taxon>
        <taxon>Crenobacter</taxon>
    </lineage>
</organism>